<dbReference type="AlphaFoldDB" id="A0A5C5TUD1"/>
<reference evidence="4 5" key="1">
    <citation type="submission" date="2019-08" db="EMBL/GenBank/DDBJ databases">
        <authorList>
            <person name="Lei W."/>
        </authorList>
    </citation>
    <scope>NUCLEOTIDE SEQUENCE [LARGE SCALE GENOMIC DNA]</scope>
    <source>
        <strain evidence="4 5">CCUG 58627</strain>
    </source>
</reference>
<evidence type="ECO:0000256" key="1">
    <source>
        <dbReference type="ARBA" id="ARBA00006484"/>
    </source>
</evidence>
<comment type="caution">
    <text evidence="4">The sequence shown here is derived from an EMBL/GenBank/DDBJ whole genome shotgun (WGS) entry which is preliminary data.</text>
</comment>
<dbReference type="PANTHER" id="PTHR42901">
    <property type="entry name" value="ALCOHOL DEHYDROGENASE"/>
    <property type="match status" value="1"/>
</dbReference>
<dbReference type="Pfam" id="PF00106">
    <property type="entry name" value="adh_short"/>
    <property type="match status" value="1"/>
</dbReference>
<dbReference type="EMBL" id="VOHM01000050">
    <property type="protein sequence ID" value="TWT16998.1"/>
    <property type="molecule type" value="Genomic_DNA"/>
</dbReference>
<keyword evidence="2" id="KW-0560">Oxidoreductase</keyword>
<dbReference type="InterPro" id="IPR036291">
    <property type="entry name" value="NAD(P)-bd_dom_sf"/>
</dbReference>
<dbReference type="PRINTS" id="PR00080">
    <property type="entry name" value="SDRFAMILY"/>
</dbReference>
<dbReference type="RefSeq" id="WP_146325746.1">
    <property type="nucleotide sequence ID" value="NZ_BAABLR010000050.1"/>
</dbReference>
<name>A0A5C5TUD1_9CORY</name>
<evidence type="ECO:0000256" key="3">
    <source>
        <dbReference type="RuleBase" id="RU000363"/>
    </source>
</evidence>
<protein>
    <submittedName>
        <fullName evidence="4">SDR family oxidoreductase</fullName>
    </submittedName>
</protein>
<organism evidence="4 5">
    <name type="scientific">Corynebacterium canis</name>
    <dbReference type="NCBI Taxonomy" id="679663"/>
    <lineage>
        <taxon>Bacteria</taxon>
        <taxon>Bacillati</taxon>
        <taxon>Actinomycetota</taxon>
        <taxon>Actinomycetes</taxon>
        <taxon>Mycobacteriales</taxon>
        <taxon>Corynebacteriaceae</taxon>
        <taxon>Corynebacterium</taxon>
    </lineage>
</organism>
<dbReference type="InterPro" id="IPR020904">
    <property type="entry name" value="Sc_DH/Rdtase_CS"/>
</dbReference>
<dbReference type="InterPro" id="IPR002347">
    <property type="entry name" value="SDR_fam"/>
</dbReference>
<dbReference type="SUPFAM" id="SSF51735">
    <property type="entry name" value="NAD(P)-binding Rossmann-fold domains"/>
    <property type="match status" value="1"/>
</dbReference>
<dbReference type="Gene3D" id="3.40.50.720">
    <property type="entry name" value="NAD(P)-binding Rossmann-like Domain"/>
    <property type="match status" value="1"/>
</dbReference>
<evidence type="ECO:0000256" key="2">
    <source>
        <dbReference type="ARBA" id="ARBA00023002"/>
    </source>
</evidence>
<comment type="similarity">
    <text evidence="1 3">Belongs to the short-chain dehydrogenases/reductases (SDR) family.</text>
</comment>
<evidence type="ECO:0000313" key="5">
    <source>
        <dbReference type="Proteomes" id="UP000320791"/>
    </source>
</evidence>
<gene>
    <name evidence="4" type="ORF">FRX94_12890</name>
</gene>
<keyword evidence="5" id="KW-1185">Reference proteome</keyword>
<dbReference type="Proteomes" id="UP000320791">
    <property type="component" value="Unassembled WGS sequence"/>
</dbReference>
<dbReference type="FunFam" id="3.40.50.720:FF:000047">
    <property type="entry name" value="NADP-dependent L-serine/L-allo-threonine dehydrogenase"/>
    <property type="match status" value="1"/>
</dbReference>
<dbReference type="PRINTS" id="PR00081">
    <property type="entry name" value="GDHRDH"/>
</dbReference>
<sequence>MKERIAVVTGASSGIGWATAEALAADGWHVVCAARRTERIAVLAAKIQGTAITLDVTDDASVAAFAEQLPRVDLLVNNAGGAKGLDAVAEADLEQWQWMYDTNVLGTVRVTKALLPKLLEAEGQIINIGSVAAHVPYIGGAGYNAAKHGVAALTRVLRLETADLPLRVCEIDPGRVHTEEFSLVRFGGDAEKAAKVYEGNLSLTAADIAEAVRWVASCPKHVNIDTMRIMPTDQV</sequence>
<proteinExistence type="inferred from homology"/>
<dbReference type="GO" id="GO:0016616">
    <property type="term" value="F:oxidoreductase activity, acting on the CH-OH group of donors, NAD or NADP as acceptor"/>
    <property type="evidence" value="ECO:0007669"/>
    <property type="project" value="UniProtKB-ARBA"/>
</dbReference>
<accession>A0A5C5TUD1</accession>
<dbReference type="PROSITE" id="PS00061">
    <property type="entry name" value="ADH_SHORT"/>
    <property type="match status" value="1"/>
</dbReference>
<evidence type="ECO:0000313" key="4">
    <source>
        <dbReference type="EMBL" id="TWT16998.1"/>
    </source>
</evidence>
<dbReference type="PANTHER" id="PTHR42901:SF1">
    <property type="entry name" value="ALCOHOL DEHYDROGENASE"/>
    <property type="match status" value="1"/>
</dbReference>
<dbReference type="OrthoDB" id="9775296at2"/>